<sequence length="786" mass="81366">MPATSPPPPASPPFQNGAADVAPPSESPHPTPVNSSVSPSIDATSPKKTYLALLPPAQIIEICLLFEPHVPLHVKSTIWPADLEAAILELKKTAQPQPPPPPSLSPQPDVATANLPPLPSQGNASPSNAGTPSHQVHPPGPPAPPVVDRDPPMGSLRDPAEEAREKEKASNSDSGATITAAPSPAPQPNGAETSNANAPSLPHAGPFQPTPAANALSQPQAGPSQPTSAPASHASTPQPQAQHASLHPPNPYPYTHYSYAVPQPQNQQTAYPHAPYYAPPAAYPAHYQYSPYGPPPGYPAPAPAHSPPPPHPHGQHPLFNSTPLVRPPIHPIAPPAQPPPSEDLPSYEEMIVEALLDCGDAEGAAPKDLFTWMAARYPLQTNFRPSASQALQKAYKRGRLEKRGGGKYRLNPTWEGGATSKRTTRRPQTLAQTTYAAHHAPTQPSSPFTHAPLQQHPQPPTPGGAQPPYNGYPYSYPYGHYPGYPHPAAGQSVQAKTASRPPPAAPAHTATASGTAKTAEEKDESGEGSDAWEAAQHILQAINFGGLELATSASSSSNASGAASSSAAPPPVLADGDADLAAVLSALVNAAGAAAPAEPPRAVLTEDERAALQAQLALLAAQLTEIAEGDEDEEPTAYPPTVMSSIHIQAPQPTQPSQPMPQPQPTVVPEPPRPASPPQVAQPSSRPAIDQPPPPMAAYAGGPHLVLDVNAFPELFASIAASSASAAAAAAVPVPAGPSALGSGHQTEVDELADEDSDEDEDMEDVVVPLHPRPTHASPQADGVRT</sequence>
<evidence type="ECO:0000256" key="2">
    <source>
        <dbReference type="SAM" id="MobiDB-lite"/>
    </source>
</evidence>
<feature type="compositionally biased region" description="Low complexity" evidence="2">
    <location>
        <begin position="463"/>
        <end position="487"/>
    </location>
</feature>
<evidence type="ECO:0000256" key="1">
    <source>
        <dbReference type="ARBA" id="ARBA00020833"/>
    </source>
</evidence>
<dbReference type="GO" id="GO:0006334">
    <property type="term" value="P:nucleosome assembly"/>
    <property type="evidence" value="ECO:0007669"/>
    <property type="project" value="InterPro"/>
</dbReference>
<dbReference type="PROSITE" id="PS51504">
    <property type="entry name" value="H15"/>
    <property type="match status" value="1"/>
</dbReference>
<comment type="caution">
    <text evidence="4">The sequence shown here is derived from an EMBL/GenBank/DDBJ whole genome shotgun (WGS) entry which is preliminary data.</text>
</comment>
<proteinExistence type="predicted"/>
<feature type="region of interest" description="Disordered" evidence="2">
    <location>
        <begin position="732"/>
        <end position="786"/>
    </location>
</feature>
<dbReference type="InterPro" id="IPR005818">
    <property type="entry name" value="Histone_H1/H5_H15"/>
</dbReference>
<dbReference type="EMBL" id="MNAD01000193">
    <property type="protein sequence ID" value="OJT15150.1"/>
    <property type="molecule type" value="Genomic_DNA"/>
</dbReference>
<reference evidence="4 5" key="1">
    <citation type="submission" date="2016-10" db="EMBL/GenBank/DDBJ databases">
        <title>Genome sequence of the basidiomycete white-rot fungus Trametes pubescens.</title>
        <authorList>
            <person name="Makela M.R."/>
            <person name="Granchi Z."/>
            <person name="Peng M."/>
            <person name="De Vries R.P."/>
            <person name="Grigoriev I."/>
            <person name="Riley R."/>
            <person name="Hilden K."/>
        </authorList>
    </citation>
    <scope>NUCLEOTIDE SEQUENCE [LARGE SCALE GENOMIC DNA]</scope>
    <source>
        <strain evidence="4 5">FBCC735</strain>
    </source>
</reference>
<accession>A0A1M2W5Y0</accession>
<dbReference type="OMA" id="GHQTEVD"/>
<feature type="compositionally biased region" description="Low complexity" evidence="2">
    <location>
        <begin position="678"/>
        <end position="688"/>
    </location>
</feature>
<gene>
    <name evidence="4" type="ORF">TRAPUB_8254</name>
</gene>
<feature type="compositionally biased region" description="Pro residues" evidence="2">
    <location>
        <begin position="292"/>
        <end position="312"/>
    </location>
</feature>
<dbReference type="InterPro" id="IPR036390">
    <property type="entry name" value="WH_DNA-bd_sf"/>
</dbReference>
<protein>
    <recommendedName>
        <fullName evidence="1">Histone H1</fullName>
    </recommendedName>
</protein>
<feature type="compositionally biased region" description="Pro residues" evidence="2">
    <location>
        <begin position="325"/>
        <end position="342"/>
    </location>
</feature>
<dbReference type="Pfam" id="PF00538">
    <property type="entry name" value="Linker_histone"/>
    <property type="match status" value="1"/>
</dbReference>
<dbReference type="InterPro" id="IPR036388">
    <property type="entry name" value="WH-like_DNA-bd_sf"/>
</dbReference>
<dbReference type="SUPFAM" id="SSF46785">
    <property type="entry name" value="Winged helix' DNA-binding domain"/>
    <property type="match status" value="1"/>
</dbReference>
<feature type="compositionally biased region" description="Pro residues" evidence="2">
    <location>
        <begin position="1"/>
        <end position="12"/>
    </location>
</feature>
<feature type="compositionally biased region" description="Polar residues" evidence="2">
    <location>
        <begin position="120"/>
        <end position="134"/>
    </location>
</feature>
<feature type="compositionally biased region" description="Low complexity" evidence="2">
    <location>
        <begin position="506"/>
        <end position="516"/>
    </location>
</feature>
<dbReference type="GO" id="GO:0000786">
    <property type="term" value="C:nucleosome"/>
    <property type="evidence" value="ECO:0007669"/>
    <property type="project" value="InterPro"/>
</dbReference>
<evidence type="ECO:0000313" key="4">
    <source>
        <dbReference type="EMBL" id="OJT15150.1"/>
    </source>
</evidence>
<dbReference type="OrthoDB" id="5863171at2759"/>
<evidence type="ECO:0000313" key="5">
    <source>
        <dbReference type="Proteomes" id="UP000184267"/>
    </source>
</evidence>
<feature type="region of interest" description="Disordered" evidence="2">
    <location>
        <begin position="387"/>
        <end position="534"/>
    </location>
</feature>
<dbReference type="STRING" id="154538.A0A1M2W5Y0"/>
<feature type="compositionally biased region" description="Acidic residues" evidence="2">
    <location>
        <begin position="749"/>
        <end position="765"/>
    </location>
</feature>
<feature type="compositionally biased region" description="Pro residues" evidence="2">
    <location>
        <begin position="653"/>
        <end position="677"/>
    </location>
</feature>
<feature type="region of interest" description="Disordered" evidence="2">
    <location>
        <begin position="551"/>
        <end position="575"/>
    </location>
</feature>
<feature type="region of interest" description="Disordered" evidence="2">
    <location>
        <begin position="93"/>
        <end position="344"/>
    </location>
</feature>
<evidence type="ECO:0000259" key="3">
    <source>
        <dbReference type="PROSITE" id="PS51504"/>
    </source>
</evidence>
<feature type="domain" description="H15" evidence="3">
    <location>
        <begin position="343"/>
        <end position="412"/>
    </location>
</feature>
<organism evidence="4 5">
    <name type="scientific">Trametes pubescens</name>
    <name type="common">White-rot fungus</name>
    <dbReference type="NCBI Taxonomy" id="154538"/>
    <lineage>
        <taxon>Eukaryota</taxon>
        <taxon>Fungi</taxon>
        <taxon>Dikarya</taxon>
        <taxon>Basidiomycota</taxon>
        <taxon>Agaricomycotina</taxon>
        <taxon>Agaricomycetes</taxon>
        <taxon>Polyporales</taxon>
        <taxon>Polyporaceae</taxon>
        <taxon>Trametes</taxon>
    </lineage>
</organism>
<feature type="region of interest" description="Disordered" evidence="2">
    <location>
        <begin position="625"/>
        <end position="701"/>
    </location>
</feature>
<feature type="compositionally biased region" description="Pro residues" evidence="2">
    <location>
        <begin position="96"/>
        <end position="105"/>
    </location>
</feature>
<feature type="compositionally biased region" description="Polar residues" evidence="2">
    <location>
        <begin position="426"/>
        <end position="435"/>
    </location>
</feature>
<feature type="compositionally biased region" description="Polar residues" evidence="2">
    <location>
        <begin position="215"/>
        <end position="243"/>
    </location>
</feature>
<dbReference type="GO" id="GO:0003677">
    <property type="term" value="F:DNA binding"/>
    <property type="evidence" value="ECO:0007669"/>
    <property type="project" value="InterPro"/>
</dbReference>
<feature type="compositionally biased region" description="Basic and acidic residues" evidence="2">
    <location>
        <begin position="158"/>
        <end position="170"/>
    </location>
</feature>
<dbReference type="Proteomes" id="UP000184267">
    <property type="component" value="Unassembled WGS sequence"/>
</dbReference>
<dbReference type="AlphaFoldDB" id="A0A1M2W5Y0"/>
<feature type="compositionally biased region" description="Polar residues" evidence="2">
    <location>
        <begin position="32"/>
        <end position="44"/>
    </location>
</feature>
<feature type="region of interest" description="Disordered" evidence="2">
    <location>
        <begin position="1"/>
        <end position="44"/>
    </location>
</feature>
<dbReference type="Gene3D" id="1.10.10.10">
    <property type="entry name" value="Winged helix-like DNA-binding domain superfamily/Winged helix DNA-binding domain"/>
    <property type="match status" value="1"/>
</dbReference>
<keyword evidence="5" id="KW-1185">Reference proteome</keyword>
<name>A0A1M2W5Y0_TRAPU</name>